<proteinExistence type="predicted"/>
<comment type="caution">
    <text evidence="2">The sequence shown here is derived from an EMBL/GenBank/DDBJ whole genome shotgun (WGS) entry which is preliminary data.</text>
</comment>
<dbReference type="PANTHER" id="PTHR18863">
    <property type="entry name" value="TSEC-2-RELATED"/>
    <property type="match status" value="1"/>
</dbReference>
<feature type="coiled-coil region" evidence="1">
    <location>
        <begin position="134"/>
        <end position="290"/>
    </location>
</feature>
<dbReference type="Gene3D" id="1.10.287.1490">
    <property type="match status" value="1"/>
</dbReference>
<sequence length="293" mass="33869">MLSSKHRGLMIGSLEEKIKILSHDIKAESEQKLGIKFHLDSNKTVLKALEDKVFDLESKLNEKEMKIESILVEREKIVKVVESLANSFEIPPENIINSIPSLDKCIDIILYKINTKKTTPEPVNVEKFSHEEKINSLREQLNNKDIHLELLRKKLADLEEEKFGRSDIRTEYDKMVTNGKKLKIKIERLNEELANCKSENSHLKSHLMDINNLKFQIATKDTEIDKQKLKIAELESACDSYMIRIGNLREDIDSTTSHLDQTKSSSDNSIKALSDELRSVRIEYNKTKTREHQ</sequence>
<accession>A0A3M7SIA2</accession>
<organism evidence="2 3">
    <name type="scientific">Brachionus plicatilis</name>
    <name type="common">Marine rotifer</name>
    <name type="synonym">Brachionus muelleri</name>
    <dbReference type="NCBI Taxonomy" id="10195"/>
    <lineage>
        <taxon>Eukaryota</taxon>
        <taxon>Metazoa</taxon>
        <taxon>Spiralia</taxon>
        <taxon>Gnathifera</taxon>
        <taxon>Rotifera</taxon>
        <taxon>Eurotatoria</taxon>
        <taxon>Monogononta</taxon>
        <taxon>Pseudotrocha</taxon>
        <taxon>Ploima</taxon>
        <taxon>Brachionidae</taxon>
        <taxon>Brachionus</taxon>
    </lineage>
</organism>
<reference evidence="2 3" key="1">
    <citation type="journal article" date="2018" name="Sci. Rep.">
        <title>Genomic signatures of local adaptation to the degree of environmental predictability in rotifers.</title>
        <authorList>
            <person name="Franch-Gras L."/>
            <person name="Hahn C."/>
            <person name="Garcia-Roger E.M."/>
            <person name="Carmona M.J."/>
            <person name="Serra M."/>
            <person name="Gomez A."/>
        </authorList>
    </citation>
    <scope>NUCLEOTIDE SEQUENCE [LARGE SCALE GENOMIC DNA]</scope>
    <source>
        <strain evidence="2">HYR1</strain>
    </source>
</reference>
<dbReference type="EMBL" id="REGN01001322">
    <property type="protein sequence ID" value="RNA35472.1"/>
    <property type="molecule type" value="Genomic_DNA"/>
</dbReference>
<keyword evidence="1" id="KW-0175">Coiled coil</keyword>
<evidence type="ECO:0000313" key="2">
    <source>
        <dbReference type="EMBL" id="RNA35472.1"/>
    </source>
</evidence>
<dbReference type="STRING" id="10195.A0A3M7SIA2"/>
<name>A0A3M7SIA2_BRAPC</name>
<dbReference type="InterPro" id="IPR039139">
    <property type="entry name" value="CCDC170-like"/>
</dbReference>
<gene>
    <name evidence="2" type="ORF">BpHYR1_013030</name>
</gene>
<keyword evidence="3" id="KW-1185">Reference proteome</keyword>
<feature type="coiled-coil region" evidence="1">
    <location>
        <begin position="11"/>
        <end position="66"/>
    </location>
</feature>
<feature type="non-terminal residue" evidence="2">
    <location>
        <position position="293"/>
    </location>
</feature>
<evidence type="ECO:0000256" key="1">
    <source>
        <dbReference type="SAM" id="Coils"/>
    </source>
</evidence>
<dbReference type="OrthoDB" id="5832575at2759"/>
<dbReference type="Proteomes" id="UP000276133">
    <property type="component" value="Unassembled WGS sequence"/>
</dbReference>
<protein>
    <submittedName>
        <fullName evidence="2">Coiled-coil domain-containing protein</fullName>
    </submittedName>
</protein>
<dbReference type="PANTHER" id="PTHR18863:SF6">
    <property type="entry name" value="COILED-COIL DOMAIN-CONTAINING PROTEIN 170"/>
    <property type="match status" value="1"/>
</dbReference>
<dbReference type="AlphaFoldDB" id="A0A3M7SIA2"/>
<evidence type="ECO:0000313" key="3">
    <source>
        <dbReference type="Proteomes" id="UP000276133"/>
    </source>
</evidence>